<evidence type="ECO:0000313" key="2">
    <source>
        <dbReference type="EMBL" id="TNV71587.1"/>
    </source>
</evidence>
<feature type="domain" description="Gfo/Idh/MocA-like oxidoreductase N-terminal" evidence="1">
    <location>
        <begin position="41"/>
        <end position="169"/>
    </location>
</feature>
<dbReference type="InterPro" id="IPR000683">
    <property type="entry name" value="Gfo/Idh/MocA-like_OxRdtase_N"/>
</dbReference>
<keyword evidence="3" id="KW-1185">Reference proteome</keyword>
<dbReference type="PANTHER" id="PTHR43818">
    <property type="entry name" value="BCDNA.GH03377"/>
    <property type="match status" value="1"/>
</dbReference>
<sequence>MYSAGKPNRREFAQTSAAAALSAGLVAELSPRAHAAGSDVLRVGLIGCGGRGTGAAVQALSADPGVRITALGDAFKDRLEGCLNTLRNQAELSSRVDVTPERCFTGFDNYKQVIDSGVDVVLLAGPPGFRPQHLAYAVEKGKHIFAEKPVATDPAGVRSVMDSCRKAKEKNLNMVSGLCWRYHNGMRETFKAVHEGGVGEILTMQCTYNSGPLWYKSLKEKKDQNWSDMEWQMRNWLYFTWLSGDHNVEQHIHSLDKMAWAMKDETPVKAVGLGGRQQRTEADFGNIYDHHAVVYEYASGVRLYAFCRQQAGTANDVSDWIYGTKGVCDVFKHRIKAKADGKDWRYRKPAGLKDDMYQNEHNELFAAIRAGKVIDNSDYMCKSTLMAIMGRMATYSGKEVTWDQAMNSPENLFPAKLEFGPYPVANVAIPGITPLDQS</sequence>
<organism evidence="2 3">
    <name type="scientific">Halteria grandinella</name>
    <dbReference type="NCBI Taxonomy" id="5974"/>
    <lineage>
        <taxon>Eukaryota</taxon>
        <taxon>Sar</taxon>
        <taxon>Alveolata</taxon>
        <taxon>Ciliophora</taxon>
        <taxon>Intramacronucleata</taxon>
        <taxon>Spirotrichea</taxon>
        <taxon>Stichotrichia</taxon>
        <taxon>Sporadotrichida</taxon>
        <taxon>Halteriidae</taxon>
        <taxon>Halteria</taxon>
    </lineage>
</organism>
<accession>A0A8J8NAS8</accession>
<dbReference type="PANTHER" id="PTHR43818:SF5">
    <property type="entry name" value="OXIDOREDUCTASE FAMILY PROTEIN"/>
    <property type="match status" value="1"/>
</dbReference>
<dbReference type="SUPFAM" id="SSF51735">
    <property type="entry name" value="NAD(P)-binding Rossmann-fold domains"/>
    <property type="match status" value="1"/>
</dbReference>
<dbReference type="Proteomes" id="UP000785679">
    <property type="component" value="Unassembled WGS sequence"/>
</dbReference>
<dbReference type="Gene3D" id="3.40.50.720">
    <property type="entry name" value="NAD(P)-binding Rossmann-like Domain"/>
    <property type="match status" value="1"/>
</dbReference>
<dbReference type="AlphaFoldDB" id="A0A8J8NAS8"/>
<comment type="caution">
    <text evidence="2">The sequence shown here is derived from an EMBL/GenBank/DDBJ whole genome shotgun (WGS) entry which is preliminary data.</text>
</comment>
<dbReference type="InterPro" id="IPR050463">
    <property type="entry name" value="Gfo/Idh/MocA_oxidrdct_glycsds"/>
</dbReference>
<name>A0A8J8NAS8_HALGN</name>
<dbReference type="GO" id="GO:0000166">
    <property type="term" value="F:nucleotide binding"/>
    <property type="evidence" value="ECO:0007669"/>
    <property type="project" value="InterPro"/>
</dbReference>
<proteinExistence type="predicted"/>
<dbReference type="InterPro" id="IPR006311">
    <property type="entry name" value="TAT_signal"/>
</dbReference>
<dbReference type="PROSITE" id="PS51318">
    <property type="entry name" value="TAT"/>
    <property type="match status" value="1"/>
</dbReference>
<dbReference type="Gene3D" id="3.30.360.10">
    <property type="entry name" value="Dihydrodipicolinate Reductase, domain 2"/>
    <property type="match status" value="1"/>
</dbReference>
<dbReference type="Pfam" id="PF01408">
    <property type="entry name" value="GFO_IDH_MocA"/>
    <property type="match status" value="1"/>
</dbReference>
<reference evidence="2" key="1">
    <citation type="submission" date="2019-06" db="EMBL/GenBank/DDBJ databases">
        <authorList>
            <person name="Zheng W."/>
        </authorList>
    </citation>
    <scope>NUCLEOTIDE SEQUENCE</scope>
    <source>
        <strain evidence="2">QDHG01</strain>
    </source>
</reference>
<dbReference type="SUPFAM" id="SSF55347">
    <property type="entry name" value="Glyceraldehyde-3-phosphate dehydrogenase-like, C-terminal domain"/>
    <property type="match status" value="1"/>
</dbReference>
<gene>
    <name evidence="2" type="ORF">FGO68_gene15031</name>
</gene>
<evidence type="ECO:0000259" key="1">
    <source>
        <dbReference type="Pfam" id="PF01408"/>
    </source>
</evidence>
<protein>
    <recommendedName>
        <fullName evidence="1">Gfo/Idh/MocA-like oxidoreductase N-terminal domain-containing protein</fullName>
    </recommendedName>
</protein>
<dbReference type="OrthoDB" id="446809at2759"/>
<dbReference type="InterPro" id="IPR036291">
    <property type="entry name" value="NAD(P)-bd_dom_sf"/>
</dbReference>
<evidence type="ECO:0000313" key="3">
    <source>
        <dbReference type="Proteomes" id="UP000785679"/>
    </source>
</evidence>
<dbReference type="EMBL" id="RRYP01029745">
    <property type="protein sequence ID" value="TNV71587.1"/>
    <property type="molecule type" value="Genomic_DNA"/>
</dbReference>